<evidence type="ECO:0000313" key="7">
    <source>
        <dbReference type="EMBL" id="WDH80392.1"/>
    </source>
</evidence>
<dbReference type="InterPro" id="IPR009057">
    <property type="entry name" value="Homeodomain-like_sf"/>
</dbReference>
<dbReference type="PANTHER" id="PTHR30055:SF226">
    <property type="entry name" value="HTH-TYPE TRANSCRIPTIONAL REGULATOR PKSA"/>
    <property type="match status" value="1"/>
</dbReference>
<dbReference type="Proteomes" id="UP001220962">
    <property type="component" value="Chromosome"/>
</dbReference>
<dbReference type="RefSeq" id="WP_274358669.1">
    <property type="nucleotide sequence ID" value="NZ_CP118101.1"/>
</dbReference>
<evidence type="ECO:0000256" key="4">
    <source>
        <dbReference type="ARBA" id="ARBA00023163"/>
    </source>
</evidence>
<dbReference type="SUPFAM" id="SSF48498">
    <property type="entry name" value="Tetracyclin repressor-like, C-terminal domain"/>
    <property type="match status" value="1"/>
</dbReference>
<dbReference type="PANTHER" id="PTHR30055">
    <property type="entry name" value="HTH-TYPE TRANSCRIPTIONAL REGULATOR RUTR"/>
    <property type="match status" value="1"/>
</dbReference>
<name>A0AAX3MVI6_9BACL</name>
<sequence>MPKIVNHQKRKEEIAEAAWKVIRQDGIRGVSVRRIADELGISLGSLRHYFDSQEELLSFAMQLISVRVNQRIQKIKFTGNPRKDVELIIREITPMDEDQVLESEVWLVFAGEAVSNESMRIILRNVHQELYIGFLRMIELLETNNLTKEGTIVEVEAKRLHALVDGLVVHHTTFPDLLTRDEITAIITAYLNSMLRT</sequence>
<dbReference type="InterPro" id="IPR036271">
    <property type="entry name" value="Tet_transcr_reg_TetR-rel_C_sf"/>
</dbReference>
<evidence type="ECO:0000256" key="5">
    <source>
        <dbReference type="PROSITE-ProRule" id="PRU00335"/>
    </source>
</evidence>
<keyword evidence="3 5" id="KW-0238">DNA-binding</keyword>
<dbReference type="Pfam" id="PF13977">
    <property type="entry name" value="TetR_C_6"/>
    <property type="match status" value="1"/>
</dbReference>
<dbReference type="PRINTS" id="PR00455">
    <property type="entry name" value="HTHTETR"/>
</dbReference>
<dbReference type="SUPFAM" id="SSF46689">
    <property type="entry name" value="Homeodomain-like"/>
    <property type="match status" value="1"/>
</dbReference>
<evidence type="ECO:0000256" key="2">
    <source>
        <dbReference type="ARBA" id="ARBA00023015"/>
    </source>
</evidence>
<protein>
    <submittedName>
        <fullName evidence="7">TetR/AcrR family transcriptional regulator</fullName>
    </submittedName>
</protein>
<feature type="DNA-binding region" description="H-T-H motif" evidence="5">
    <location>
        <begin position="31"/>
        <end position="50"/>
    </location>
</feature>
<dbReference type="InterPro" id="IPR001647">
    <property type="entry name" value="HTH_TetR"/>
</dbReference>
<keyword evidence="2" id="KW-0805">Transcription regulation</keyword>
<accession>A0AAX3MVI6</accession>
<dbReference type="GO" id="GO:0000976">
    <property type="term" value="F:transcription cis-regulatory region binding"/>
    <property type="evidence" value="ECO:0007669"/>
    <property type="project" value="TreeGrafter"/>
</dbReference>
<dbReference type="GO" id="GO:0003700">
    <property type="term" value="F:DNA-binding transcription factor activity"/>
    <property type="evidence" value="ECO:0007669"/>
    <property type="project" value="TreeGrafter"/>
</dbReference>
<dbReference type="InterPro" id="IPR023772">
    <property type="entry name" value="DNA-bd_HTH_TetR-type_CS"/>
</dbReference>
<evidence type="ECO:0000256" key="1">
    <source>
        <dbReference type="ARBA" id="ARBA00022491"/>
    </source>
</evidence>
<evidence type="ECO:0000256" key="3">
    <source>
        <dbReference type="ARBA" id="ARBA00023125"/>
    </source>
</evidence>
<dbReference type="Pfam" id="PF00440">
    <property type="entry name" value="TetR_N"/>
    <property type="match status" value="1"/>
</dbReference>
<dbReference type="AlphaFoldDB" id="A0AAX3MVI6"/>
<dbReference type="PROSITE" id="PS50977">
    <property type="entry name" value="HTH_TETR_2"/>
    <property type="match status" value="1"/>
</dbReference>
<reference evidence="7" key="1">
    <citation type="submission" date="2023-02" db="EMBL/GenBank/DDBJ databases">
        <title>Pathogen: clinical or host-associated sample.</title>
        <authorList>
            <person name="Hergert J."/>
            <person name="Casey R."/>
            <person name="Wagner J."/>
            <person name="Young E.L."/>
            <person name="Oakeson K.F."/>
        </authorList>
    </citation>
    <scope>NUCLEOTIDE SEQUENCE</scope>
    <source>
        <strain evidence="7">2022CK-00830</strain>
    </source>
</reference>
<organism evidence="7 8">
    <name type="scientific">Paenibacillus urinalis</name>
    <dbReference type="NCBI Taxonomy" id="521520"/>
    <lineage>
        <taxon>Bacteria</taxon>
        <taxon>Bacillati</taxon>
        <taxon>Bacillota</taxon>
        <taxon>Bacilli</taxon>
        <taxon>Bacillales</taxon>
        <taxon>Paenibacillaceae</taxon>
        <taxon>Paenibacillus</taxon>
    </lineage>
</organism>
<keyword evidence="4" id="KW-0804">Transcription</keyword>
<evidence type="ECO:0000259" key="6">
    <source>
        <dbReference type="PROSITE" id="PS50977"/>
    </source>
</evidence>
<dbReference type="PROSITE" id="PS01081">
    <property type="entry name" value="HTH_TETR_1"/>
    <property type="match status" value="1"/>
</dbReference>
<dbReference type="Gene3D" id="1.10.357.10">
    <property type="entry name" value="Tetracycline Repressor, domain 2"/>
    <property type="match status" value="1"/>
</dbReference>
<dbReference type="InterPro" id="IPR050109">
    <property type="entry name" value="HTH-type_TetR-like_transc_reg"/>
</dbReference>
<gene>
    <name evidence="7" type="ORF">PUW23_12510</name>
</gene>
<feature type="domain" description="HTH tetR-type" evidence="6">
    <location>
        <begin position="8"/>
        <end position="68"/>
    </location>
</feature>
<keyword evidence="1" id="KW-0678">Repressor</keyword>
<dbReference type="InterPro" id="IPR039538">
    <property type="entry name" value="BetI_C"/>
</dbReference>
<proteinExistence type="predicted"/>
<dbReference type="EMBL" id="CP118101">
    <property type="protein sequence ID" value="WDH80392.1"/>
    <property type="molecule type" value="Genomic_DNA"/>
</dbReference>
<evidence type="ECO:0000313" key="8">
    <source>
        <dbReference type="Proteomes" id="UP001220962"/>
    </source>
</evidence>